<dbReference type="InterPro" id="IPR024370">
    <property type="entry name" value="PBP_domain"/>
</dbReference>
<dbReference type="AlphaFoldDB" id="A0AA37WXZ0"/>
<evidence type="ECO:0000259" key="9">
    <source>
        <dbReference type="Pfam" id="PF12849"/>
    </source>
</evidence>
<dbReference type="Proteomes" id="UP001157439">
    <property type="component" value="Unassembled WGS sequence"/>
</dbReference>
<reference evidence="10 11" key="1">
    <citation type="journal article" date="2014" name="Int. J. Syst. Evol. Microbiol.">
        <title>Complete genome sequence of Corynebacterium casei LMG S-19264T (=DSM 44701T), isolated from a smear-ripened cheese.</title>
        <authorList>
            <consortium name="US DOE Joint Genome Institute (JGI-PGF)"/>
            <person name="Walter F."/>
            <person name="Albersmeier A."/>
            <person name="Kalinowski J."/>
            <person name="Ruckert C."/>
        </authorList>
    </citation>
    <scope>NUCLEOTIDE SEQUENCE [LARGE SCALE GENOMIC DNA]</scope>
    <source>
        <strain evidence="10 11">NBRC 112785</strain>
    </source>
</reference>
<dbReference type="InterPro" id="IPR050962">
    <property type="entry name" value="Phosphate-bind_PstS"/>
</dbReference>
<gene>
    <name evidence="10" type="ORF">GCM10007894_20560</name>
</gene>
<dbReference type="GO" id="GO:0042301">
    <property type="term" value="F:phosphate ion binding"/>
    <property type="evidence" value="ECO:0007669"/>
    <property type="project" value="InterPro"/>
</dbReference>
<dbReference type="Pfam" id="PF12849">
    <property type="entry name" value="PBP_like_2"/>
    <property type="match status" value="1"/>
</dbReference>
<dbReference type="SUPFAM" id="SSF53850">
    <property type="entry name" value="Periplasmic binding protein-like II"/>
    <property type="match status" value="1"/>
</dbReference>
<protein>
    <recommendedName>
        <fullName evidence="4 7">Phosphate-binding protein PstS</fullName>
    </recommendedName>
</protein>
<keyword evidence="11" id="KW-1185">Reference proteome</keyword>
<dbReference type="RefSeq" id="WP_095498435.1">
    <property type="nucleotide sequence ID" value="NZ_BSPO01000003.1"/>
</dbReference>
<keyword evidence="6 7" id="KW-0592">Phosphate transport</keyword>
<dbReference type="InterPro" id="IPR005673">
    <property type="entry name" value="ABC_phos-bd_PstS"/>
</dbReference>
<comment type="function">
    <text evidence="1 7">Part of the ABC transporter complex PstSACB involved in phosphate import.</text>
</comment>
<dbReference type="EMBL" id="BSPO01000003">
    <property type="protein sequence ID" value="GLS84079.1"/>
    <property type="molecule type" value="Genomic_DNA"/>
</dbReference>
<proteinExistence type="inferred from homology"/>
<dbReference type="GO" id="GO:0035435">
    <property type="term" value="P:phosphate ion transmembrane transport"/>
    <property type="evidence" value="ECO:0007669"/>
    <property type="project" value="InterPro"/>
</dbReference>
<evidence type="ECO:0000256" key="7">
    <source>
        <dbReference type="PIRNR" id="PIRNR002756"/>
    </source>
</evidence>
<dbReference type="CDD" id="cd13565">
    <property type="entry name" value="PBP2_PstS"/>
    <property type="match status" value="1"/>
</dbReference>
<evidence type="ECO:0000256" key="3">
    <source>
        <dbReference type="ARBA" id="ARBA00011529"/>
    </source>
</evidence>
<evidence type="ECO:0000256" key="2">
    <source>
        <dbReference type="ARBA" id="ARBA00008725"/>
    </source>
</evidence>
<keyword evidence="5 7" id="KW-0813">Transport</keyword>
<evidence type="ECO:0000256" key="6">
    <source>
        <dbReference type="ARBA" id="ARBA00022592"/>
    </source>
</evidence>
<evidence type="ECO:0000256" key="8">
    <source>
        <dbReference type="SAM" id="SignalP"/>
    </source>
</evidence>
<evidence type="ECO:0000256" key="1">
    <source>
        <dbReference type="ARBA" id="ARBA00002841"/>
    </source>
</evidence>
<dbReference type="NCBIfam" id="TIGR00975">
    <property type="entry name" value="3a0107s03"/>
    <property type="match status" value="1"/>
</dbReference>
<dbReference type="PANTHER" id="PTHR42996:SF1">
    <property type="entry name" value="PHOSPHATE-BINDING PROTEIN PSTS"/>
    <property type="match status" value="1"/>
</dbReference>
<comment type="caution">
    <text evidence="10">The sequence shown here is derived from an EMBL/GenBank/DDBJ whole genome shotgun (WGS) entry which is preliminary data.</text>
</comment>
<comment type="similarity">
    <text evidence="2 7">Belongs to the PstS family.</text>
</comment>
<accession>A0AA37WXZ0</accession>
<dbReference type="Gene3D" id="3.40.190.10">
    <property type="entry name" value="Periplasmic binding protein-like II"/>
    <property type="match status" value="2"/>
</dbReference>
<keyword evidence="8" id="KW-0732">Signal</keyword>
<comment type="subunit">
    <text evidence="3 7">The complex is composed of two ATP-binding proteins (PstB), two transmembrane proteins (PstC and PstA) and a solute-binding protein (PstS).</text>
</comment>
<name>A0AA37WXZ0_9GAMM</name>
<evidence type="ECO:0000256" key="4">
    <source>
        <dbReference type="ARBA" id="ARBA00021889"/>
    </source>
</evidence>
<sequence length="349" mass="37365">MKPIGILLGAALTAALFITPSQASAETRLQGSGASFPFPIYSKWFRDYSRATDGVRVDYQAKGSGAGISDFTNQVVDFAGSDAAMNDSELAAVNNGAVLLPITAGEIVLTYNLPGVSKLKLPRDVYPLIFTGEISKWNDPRIVAANPGVDLPNRNITVVVRSDSSGTTYVYTGHLARINKSFEEKVGQGKAPQWPSSNRFVRAPKNDGITATVKQTPGSIGYIEYGYAKLTKMPTVDLENAAGNFVEAGAETGAAALASADFPQGNLPGSDIKDLRAWVYDPSGADAYPIATFTWLIFPETQDAKKAAAARDLVEYMLTEGQKSADAMGYIPLPQNVIEMVRLEAQKIK</sequence>
<evidence type="ECO:0000256" key="5">
    <source>
        <dbReference type="ARBA" id="ARBA00022448"/>
    </source>
</evidence>
<feature type="signal peptide" evidence="8">
    <location>
        <begin position="1"/>
        <end position="25"/>
    </location>
</feature>
<evidence type="ECO:0000313" key="11">
    <source>
        <dbReference type="Proteomes" id="UP001157439"/>
    </source>
</evidence>
<dbReference type="PIRSF" id="PIRSF002756">
    <property type="entry name" value="PstS"/>
    <property type="match status" value="1"/>
</dbReference>
<evidence type="ECO:0000313" key="10">
    <source>
        <dbReference type="EMBL" id="GLS84079.1"/>
    </source>
</evidence>
<dbReference type="PANTHER" id="PTHR42996">
    <property type="entry name" value="PHOSPHATE-BINDING PROTEIN PSTS"/>
    <property type="match status" value="1"/>
</dbReference>
<feature type="chain" id="PRO_5041417385" description="Phosphate-binding protein PstS" evidence="8">
    <location>
        <begin position="26"/>
        <end position="349"/>
    </location>
</feature>
<organism evidence="10 11">
    <name type="scientific">Paraferrimonas haliotis</name>
    <dbReference type="NCBI Taxonomy" id="2013866"/>
    <lineage>
        <taxon>Bacteria</taxon>
        <taxon>Pseudomonadati</taxon>
        <taxon>Pseudomonadota</taxon>
        <taxon>Gammaproteobacteria</taxon>
        <taxon>Alteromonadales</taxon>
        <taxon>Ferrimonadaceae</taxon>
        <taxon>Paraferrimonas</taxon>
    </lineage>
</organism>
<feature type="domain" description="PBP" evidence="9">
    <location>
        <begin position="21"/>
        <end position="319"/>
    </location>
</feature>
<dbReference type="GO" id="GO:0043190">
    <property type="term" value="C:ATP-binding cassette (ABC) transporter complex"/>
    <property type="evidence" value="ECO:0007669"/>
    <property type="project" value="InterPro"/>
</dbReference>